<dbReference type="AlphaFoldDB" id="D6RI16"/>
<evidence type="ECO:0000313" key="3">
    <source>
        <dbReference type="Proteomes" id="UP000000589"/>
    </source>
</evidence>
<dbReference type="Proteomes" id="UP000000589">
    <property type="component" value="Chromosome 9"/>
</dbReference>
<keyword evidence="3" id="KW-1185">Reference proteome</keyword>
<protein>
    <submittedName>
        <fullName evidence="1">Mitochondrial ribosomal protein L3</fullName>
    </submittedName>
</protein>
<dbReference type="MGI" id="MGI:2137204">
    <property type="gene designation" value="Mrpl3"/>
</dbReference>
<sequence>MPGWRLLAQAGARVLGCGARGLGADPGLERSNWSPMKIKPS</sequence>
<dbReference type="Bgee" id="ENSMUSG00000032563">
    <property type="expression patterns" value="Expressed in endocardial cushion and 251 other cell types or tissues"/>
</dbReference>
<evidence type="ECO:0000313" key="1">
    <source>
        <dbReference type="Ensembl" id="ENSMUSP00000120828.2"/>
    </source>
</evidence>
<reference evidence="1 3" key="1">
    <citation type="journal article" date="2009" name="PLoS Biol.">
        <title>Lineage-specific biology revealed by a finished genome assembly of the mouse.</title>
        <authorList>
            <consortium name="Mouse Genome Sequencing Consortium"/>
            <person name="Church D.M."/>
            <person name="Goodstadt L."/>
            <person name="Hillier L.W."/>
            <person name="Zody M.C."/>
            <person name="Goldstein S."/>
            <person name="She X."/>
            <person name="Bult C.J."/>
            <person name="Agarwala R."/>
            <person name="Cherry J.L."/>
            <person name="DiCuccio M."/>
            <person name="Hlavina W."/>
            <person name="Kapustin Y."/>
            <person name="Meric P."/>
            <person name="Maglott D."/>
            <person name="Birtle Z."/>
            <person name="Marques A.C."/>
            <person name="Graves T."/>
            <person name="Zhou S."/>
            <person name="Teague B."/>
            <person name="Potamousis K."/>
            <person name="Churas C."/>
            <person name="Place M."/>
            <person name="Herschleb J."/>
            <person name="Runnheim R."/>
            <person name="Forrest D."/>
            <person name="Amos-Landgraf J."/>
            <person name="Schwartz D.C."/>
            <person name="Cheng Z."/>
            <person name="Lindblad-Toh K."/>
            <person name="Eichler E.E."/>
            <person name="Ponting C.P."/>
        </authorList>
    </citation>
    <scope>NUCLEOTIDE SEQUENCE [LARGE SCALE GENOMIC DNA]</scope>
    <source>
        <strain evidence="1 3">C57BL/6J</strain>
    </source>
</reference>
<dbReference type="Antibodypedia" id="33349">
    <property type="antibodies" value="190 antibodies from 32 providers"/>
</dbReference>
<dbReference type="ExpressionAtlas" id="D6RI16">
    <property type="expression patterns" value="baseline and differential"/>
</dbReference>
<gene>
    <name evidence="1 2" type="primary">Mrpl3</name>
</gene>
<dbReference type="VEuPathDB" id="HostDB:ENSMUSG00000032563"/>
<name>D6RI16_MOUSE</name>
<evidence type="ECO:0000313" key="2">
    <source>
        <dbReference type="MGI" id="MGI:2137204"/>
    </source>
</evidence>
<reference evidence="1" key="3">
    <citation type="submission" date="2025-08" db="UniProtKB">
        <authorList>
            <consortium name="Ensembl"/>
        </authorList>
    </citation>
    <scope>IDENTIFICATION</scope>
    <source>
        <strain evidence="1">C57BL/6J</strain>
    </source>
</reference>
<proteinExistence type="predicted"/>
<reference evidence="1" key="4">
    <citation type="submission" date="2025-09" db="UniProtKB">
        <authorList>
            <consortium name="Ensembl"/>
        </authorList>
    </citation>
    <scope>IDENTIFICATION</scope>
    <source>
        <strain evidence="1">C57BL/6J</strain>
    </source>
</reference>
<accession>D6RI16</accession>
<dbReference type="GeneTree" id="ENSGT00390000011422"/>
<dbReference type="Ensembl" id="ENSMUST00000142424.2">
    <property type="protein sequence ID" value="ENSMUSP00000120828.2"/>
    <property type="gene ID" value="ENSMUSG00000032563.17"/>
</dbReference>
<dbReference type="AGR" id="MGI:2137204"/>
<reference evidence="1 3" key="2">
    <citation type="journal article" date="2011" name="PLoS Biol.">
        <title>Modernizing reference genome assemblies.</title>
        <authorList>
            <person name="Church D.M."/>
            <person name="Schneider V.A."/>
            <person name="Graves T."/>
            <person name="Auger K."/>
            <person name="Cunningham F."/>
            <person name="Bouk N."/>
            <person name="Chen H.C."/>
            <person name="Agarwala R."/>
            <person name="McLaren W.M."/>
            <person name="Ritchie G.R."/>
            <person name="Albracht D."/>
            <person name="Kremitzki M."/>
            <person name="Rock S."/>
            <person name="Kotkiewicz H."/>
            <person name="Kremitzki C."/>
            <person name="Wollam A."/>
            <person name="Trani L."/>
            <person name="Fulton L."/>
            <person name="Fulton R."/>
            <person name="Matthews L."/>
            <person name="Whitehead S."/>
            <person name="Chow W."/>
            <person name="Torrance J."/>
            <person name="Dunn M."/>
            <person name="Harden G."/>
            <person name="Threadgold G."/>
            <person name="Wood J."/>
            <person name="Collins J."/>
            <person name="Heath P."/>
            <person name="Griffiths G."/>
            <person name="Pelan S."/>
            <person name="Grafham D."/>
            <person name="Eichler E.E."/>
            <person name="Weinstock G."/>
            <person name="Mardis E.R."/>
            <person name="Wilson R.K."/>
            <person name="Howe K."/>
            <person name="Flicek P."/>
            <person name="Hubbard T."/>
        </authorList>
    </citation>
    <scope>NUCLEOTIDE SEQUENCE [LARGE SCALE GENOMIC DNA]</scope>
    <source>
        <strain evidence="1 3">C57BL/6J</strain>
    </source>
</reference>
<organism evidence="1 3">
    <name type="scientific">Mus musculus</name>
    <name type="common">Mouse</name>
    <dbReference type="NCBI Taxonomy" id="10090"/>
    <lineage>
        <taxon>Eukaryota</taxon>
        <taxon>Metazoa</taxon>
        <taxon>Chordata</taxon>
        <taxon>Craniata</taxon>
        <taxon>Vertebrata</taxon>
        <taxon>Euteleostomi</taxon>
        <taxon>Mammalia</taxon>
        <taxon>Eutheria</taxon>
        <taxon>Euarchontoglires</taxon>
        <taxon>Glires</taxon>
        <taxon>Rodentia</taxon>
        <taxon>Myomorpha</taxon>
        <taxon>Muroidea</taxon>
        <taxon>Muridae</taxon>
        <taxon>Murinae</taxon>
        <taxon>Mus</taxon>
        <taxon>Mus</taxon>
    </lineage>
</organism>
<dbReference type="HOGENOM" id="CLU_3279329_0_0_1"/>